<dbReference type="Pfam" id="PF22494">
    <property type="entry name" value="choice_anch_I"/>
    <property type="match status" value="2"/>
</dbReference>
<feature type="domain" description="Secretion system C-terminal sorting" evidence="4">
    <location>
        <begin position="947"/>
        <end position="1012"/>
    </location>
</feature>
<feature type="chain" id="PRO_5011741757" evidence="2">
    <location>
        <begin position="36"/>
        <end position="1024"/>
    </location>
</feature>
<dbReference type="NCBIfam" id="TIGR04183">
    <property type="entry name" value="Por_Secre_tail"/>
    <property type="match status" value="1"/>
</dbReference>
<dbReference type="InterPro" id="IPR052956">
    <property type="entry name" value="Mesenchyme-surface_protein"/>
</dbReference>
<proteinExistence type="predicted"/>
<dbReference type="InterPro" id="IPR011048">
    <property type="entry name" value="Haem_d1_sf"/>
</dbReference>
<evidence type="ECO:0000313" key="6">
    <source>
        <dbReference type="EMBL" id="SDL17448.1"/>
    </source>
</evidence>
<dbReference type="PANTHER" id="PTHR46928">
    <property type="entry name" value="MESENCHYME-SPECIFIC CELL SURFACE GLYCOPROTEIN"/>
    <property type="match status" value="1"/>
</dbReference>
<dbReference type="PANTHER" id="PTHR46928:SF1">
    <property type="entry name" value="MESENCHYME-SPECIFIC CELL SURFACE GLYCOPROTEIN"/>
    <property type="match status" value="1"/>
</dbReference>
<evidence type="ECO:0000313" key="7">
    <source>
        <dbReference type="Proteomes" id="UP000198510"/>
    </source>
</evidence>
<dbReference type="STRING" id="1075417.SAMN05421823_104565"/>
<dbReference type="Proteomes" id="UP000198510">
    <property type="component" value="Unassembled WGS sequence"/>
</dbReference>
<feature type="signal peptide" evidence="2">
    <location>
        <begin position="1"/>
        <end position="35"/>
    </location>
</feature>
<evidence type="ECO:0000256" key="1">
    <source>
        <dbReference type="SAM" id="MobiDB-lite"/>
    </source>
</evidence>
<accession>A0A1G9HWV4</accession>
<feature type="compositionally biased region" description="Polar residues" evidence="1">
    <location>
        <begin position="813"/>
        <end position="824"/>
    </location>
</feature>
<dbReference type="InterPro" id="IPR026444">
    <property type="entry name" value="Secre_tail"/>
</dbReference>
<organism evidence="6 7">
    <name type="scientific">Catalinimonas alkaloidigena</name>
    <dbReference type="NCBI Taxonomy" id="1075417"/>
    <lineage>
        <taxon>Bacteria</taxon>
        <taxon>Pseudomonadati</taxon>
        <taxon>Bacteroidota</taxon>
        <taxon>Cytophagia</taxon>
        <taxon>Cytophagales</taxon>
        <taxon>Catalimonadaceae</taxon>
        <taxon>Catalinimonas</taxon>
    </lineage>
</organism>
<dbReference type="NCBIfam" id="NF038117">
    <property type="entry name" value="choice_anch_I"/>
    <property type="match status" value="1"/>
</dbReference>
<dbReference type="InterPro" id="IPR015943">
    <property type="entry name" value="WD40/YVTN_repeat-like_dom_sf"/>
</dbReference>
<dbReference type="Pfam" id="PF13449">
    <property type="entry name" value="Phytase-like"/>
    <property type="match status" value="1"/>
</dbReference>
<evidence type="ECO:0000259" key="4">
    <source>
        <dbReference type="Pfam" id="PF18962"/>
    </source>
</evidence>
<gene>
    <name evidence="6" type="ORF">SAMN05421823_104565</name>
</gene>
<dbReference type="AlphaFoldDB" id="A0A1G9HWV4"/>
<keyword evidence="2" id="KW-0732">Signal</keyword>
<dbReference type="SUPFAM" id="SSF51004">
    <property type="entry name" value="C-terminal (heme d1) domain of cytochrome cd1-nitrite reductase"/>
    <property type="match status" value="1"/>
</dbReference>
<dbReference type="Gene3D" id="2.130.10.10">
    <property type="entry name" value="YVTN repeat-like/Quinoprotein amine dehydrogenase"/>
    <property type="match status" value="1"/>
</dbReference>
<dbReference type="InterPro" id="IPR055188">
    <property type="entry name" value="Choice_anch_I"/>
</dbReference>
<dbReference type="InterPro" id="IPR027372">
    <property type="entry name" value="Phytase-like_dom"/>
</dbReference>
<evidence type="ECO:0000259" key="5">
    <source>
        <dbReference type="Pfam" id="PF22494"/>
    </source>
</evidence>
<dbReference type="OrthoDB" id="9803927at2"/>
<reference evidence="6 7" key="1">
    <citation type="submission" date="2016-10" db="EMBL/GenBank/DDBJ databases">
        <authorList>
            <person name="de Groot N.N."/>
        </authorList>
    </citation>
    <scope>NUCLEOTIDE SEQUENCE [LARGE SCALE GENOMIC DNA]</scope>
    <source>
        <strain evidence="6 7">DSM 25186</strain>
    </source>
</reference>
<dbReference type="RefSeq" id="WP_143017281.1">
    <property type="nucleotide sequence ID" value="NZ_FNFO01000004.1"/>
</dbReference>
<dbReference type="EMBL" id="FNFO01000004">
    <property type="protein sequence ID" value="SDL17448.1"/>
    <property type="molecule type" value="Genomic_DNA"/>
</dbReference>
<dbReference type="SUPFAM" id="SSF63825">
    <property type="entry name" value="YWTD domain"/>
    <property type="match status" value="1"/>
</dbReference>
<evidence type="ECO:0000259" key="3">
    <source>
        <dbReference type="Pfam" id="PF13449"/>
    </source>
</evidence>
<feature type="domain" description="Choice-of-anchor I" evidence="5">
    <location>
        <begin position="678"/>
        <end position="927"/>
    </location>
</feature>
<sequence>MLQPLPALCPKAGWRATALSALLGLLPLHTSHAQAPVAVAADSVGLQLQLLSTYQTGVFNEGAAEIAAYDAGSQLLFVINAGGATVDVLNVADPTNPTKATSVDIAALTGGGSPNSIAVANGLVAVAVEADPATDPGVVLIGDVLTVALTGQFTTVPVGALPDMLTFTPNGAKILVANEGEPGEEVDPEGSVTIIDLSNGYTNPTATTVSFAAYNGREMELRSRGVRLFTEIAAANDFEPEYIAVSPDGTTAFVTLQEANAFAVIDIATAALLDIYPLGWKLHDRGRPELTEYTFNEPVLGQDQLGNDVLFGGLSGLFFEAEVDGKYQFLTVPDRGPNGAETDTGRVFLLPDYEAKLYRFTMDPATGLIDVVDTVMLYRPSGDSTLPITGFPNLPGVDEKPIDGLGNVLPYDPYGADLEGIVKAPDGSFWMVDEYRPSLYHFSAEGELINRFVPEGTAALVNEEAGTFGDETLPAVYATRRSNRGFEGMALDTDNNILYAFIQTPLQNPDRAASDDSQVIRILGIDPTTGSPVAEYVYLLEKPERRKSLVDKIGDAAWDASTGRIYVIERDSDVSSAAKKYIFEIDLRGATNLLAREAPELLANGALEQYTPDQLDSLGIRPVFKAKVLNLPSVGYLPSDKAEGVTVLPDGSLAVINDNDFGLEGSSDVSLGVIRFTGGNGLDASDDDEAINIQNWPVYGMFMPDGIASFEANGETYYITANEGDDRGEDERVEDLELDEVAFPEAATLQEATHLGRLGVSSIDGDLDADGDYDRLFAYGARSLTIWDAYGNLVWDSGDAIEQVTAATYPDDFNSTNDENGSFDSRSDAKGPEPEGVTTGVINGRTYAFVGLERIGGVMVYDVTNPTMPQYAAYVNNRDFSGDAEAGTAGDLGPEGLVFIPAESSPNGEPMLVVANEISGSTSLYGIKVDTLTTAAEELLSAASVQVYPVPFAHELHVRFREQAPQEAGVLLFNTLGAVVLKTQQPVRNGEVQIATANLPHGVYFVQLHDAQTGRLLRSVRVVK</sequence>
<evidence type="ECO:0000256" key="2">
    <source>
        <dbReference type="SAM" id="SignalP"/>
    </source>
</evidence>
<dbReference type="Pfam" id="PF18962">
    <property type="entry name" value="Por_Secre_tail"/>
    <property type="match status" value="1"/>
</dbReference>
<name>A0A1G9HWV4_9BACT</name>
<keyword evidence="7" id="KW-1185">Reference proteome</keyword>
<feature type="domain" description="Phytase-like" evidence="3">
    <location>
        <begin position="311"/>
        <end position="661"/>
    </location>
</feature>
<protein>
    <submittedName>
        <fullName evidence="6">Por secretion system C-terminal sorting domain-containing protein</fullName>
    </submittedName>
</protein>
<feature type="domain" description="Choice-of-anchor I" evidence="5">
    <location>
        <begin position="51"/>
        <end position="284"/>
    </location>
</feature>
<feature type="region of interest" description="Disordered" evidence="1">
    <location>
        <begin position="810"/>
        <end position="838"/>
    </location>
</feature>